<dbReference type="Gene3D" id="1.10.510.10">
    <property type="entry name" value="Transferase(Phosphotransferase) domain 1"/>
    <property type="match status" value="1"/>
</dbReference>
<protein>
    <recommendedName>
        <fullName evidence="1">Protein kinase domain-containing protein</fullName>
    </recommendedName>
</protein>
<gene>
    <name evidence="2" type="ORF">G7Z17_g7896</name>
</gene>
<keyword evidence="3" id="KW-1185">Reference proteome</keyword>
<dbReference type="EMBL" id="JAANBB010000185">
    <property type="protein sequence ID" value="KAF7547200.1"/>
    <property type="molecule type" value="Genomic_DNA"/>
</dbReference>
<feature type="domain" description="Protein kinase" evidence="1">
    <location>
        <begin position="11"/>
        <end position="305"/>
    </location>
</feature>
<dbReference type="CDD" id="cd00180">
    <property type="entry name" value="PKc"/>
    <property type="match status" value="1"/>
</dbReference>
<dbReference type="PANTHER" id="PTHR24359">
    <property type="entry name" value="SERINE/THREONINE-PROTEIN KINASE SBK1"/>
    <property type="match status" value="1"/>
</dbReference>
<comment type="caution">
    <text evidence="2">The sequence shown here is derived from an EMBL/GenBank/DDBJ whole genome shotgun (WGS) entry which is preliminary data.</text>
</comment>
<dbReference type="GO" id="GO:0004674">
    <property type="term" value="F:protein serine/threonine kinase activity"/>
    <property type="evidence" value="ECO:0007669"/>
    <property type="project" value="TreeGrafter"/>
</dbReference>
<dbReference type="InterPro" id="IPR000719">
    <property type="entry name" value="Prot_kinase_dom"/>
</dbReference>
<evidence type="ECO:0000313" key="3">
    <source>
        <dbReference type="Proteomes" id="UP000722485"/>
    </source>
</evidence>
<dbReference type="InterPro" id="IPR011009">
    <property type="entry name" value="Kinase-like_dom_sf"/>
</dbReference>
<reference evidence="2" key="1">
    <citation type="submission" date="2020-03" db="EMBL/GenBank/DDBJ databases">
        <title>Draft Genome Sequence of Cylindrodendrum hubeiense.</title>
        <authorList>
            <person name="Buettner E."/>
            <person name="Kellner H."/>
        </authorList>
    </citation>
    <scope>NUCLEOTIDE SEQUENCE</scope>
    <source>
        <strain evidence="2">IHI 201604</strain>
    </source>
</reference>
<evidence type="ECO:0000313" key="2">
    <source>
        <dbReference type="EMBL" id="KAF7547200.1"/>
    </source>
</evidence>
<proteinExistence type="predicted"/>
<name>A0A9P5H7F8_9HYPO</name>
<accession>A0A9P5H7F8</accession>
<dbReference type="OrthoDB" id="3548654at2759"/>
<dbReference type="GO" id="GO:0005524">
    <property type="term" value="F:ATP binding"/>
    <property type="evidence" value="ECO:0007669"/>
    <property type="project" value="InterPro"/>
</dbReference>
<dbReference type="Gene3D" id="3.30.200.20">
    <property type="entry name" value="Phosphorylase Kinase, domain 1"/>
    <property type="match status" value="1"/>
</dbReference>
<dbReference type="PANTHER" id="PTHR24359:SF37">
    <property type="entry name" value="PROTEIN KINASE DOMAIN-CONTAINING PROTEIN"/>
    <property type="match status" value="1"/>
</dbReference>
<evidence type="ECO:0000259" key="1">
    <source>
        <dbReference type="PROSITE" id="PS50011"/>
    </source>
</evidence>
<dbReference type="Pfam" id="PF00069">
    <property type="entry name" value="Pkinase"/>
    <property type="match status" value="1"/>
</dbReference>
<dbReference type="PROSITE" id="PS50011">
    <property type="entry name" value="PROTEIN_KINASE_DOM"/>
    <property type="match status" value="1"/>
</dbReference>
<sequence length="305" mass="34831">MLPWLHPGEAFNDEDYEREGGFSVVKRYRIDPDSHGFHDLLKSVSLHAGFVAVKTLKKIKDPKDPMYHHDWRKEVNLLLRFSGMQHPYLVTLLATFTKNDTNHLLFPCAEYDLDEFWEKKSGPLVEEGDIDLGHMQWVSEQIKGLTEALKFIHAPLRKDLDPSEMYGRHGDLKPENILWFASPTDKRGILVITDLGIAAVHREVSKSNIPNQDVPRTPGYRPPECDIKEGKISRAFDIWTIGCLFLEKACWLLGGDDMRSEFAEGRLQTYQVTGAVTPIFFDIQKSEESGKCVLMVKESVTEVCI</sequence>
<dbReference type="SUPFAM" id="SSF56112">
    <property type="entry name" value="Protein kinase-like (PK-like)"/>
    <property type="match status" value="1"/>
</dbReference>
<organism evidence="2 3">
    <name type="scientific">Cylindrodendrum hubeiense</name>
    <dbReference type="NCBI Taxonomy" id="595255"/>
    <lineage>
        <taxon>Eukaryota</taxon>
        <taxon>Fungi</taxon>
        <taxon>Dikarya</taxon>
        <taxon>Ascomycota</taxon>
        <taxon>Pezizomycotina</taxon>
        <taxon>Sordariomycetes</taxon>
        <taxon>Hypocreomycetidae</taxon>
        <taxon>Hypocreales</taxon>
        <taxon>Nectriaceae</taxon>
        <taxon>Cylindrodendrum</taxon>
    </lineage>
</organism>
<dbReference type="Proteomes" id="UP000722485">
    <property type="component" value="Unassembled WGS sequence"/>
</dbReference>
<dbReference type="AlphaFoldDB" id="A0A9P5H7F8"/>
<dbReference type="SMART" id="SM00220">
    <property type="entry name" value="S_TKc"/>
    <property type="match status" value="1"/>
</dbReference>